<dbReference type="AlphaFoldDB" id="A0A1E4TNJ9"/>
<dbReference type="PANTHER" id="PTHR31645:SF0">
    <property type="entry name" value="OLIGOPEPTIDE TRANSPORTER YGL114W-RELATED"/>
    <property type="match status" value="1"/>
</dbReference>
<feature type="transmembrane region" description="Helical" evidence="8">
    <location>
        <begin position="565"/>
        <end position="589"/>
    </location>
</feature>
<keyword evidence="4 8" id="KW-0812">Transmembrane</keyword>
<feature type="transmembrane region" description="Helical" evidence="8">
    <location>
        <begin position="96"/>
        <end position="116"/>
    </location>
</feature>
<accession>A0A1E4TNJ9</accession>
<feature type="transmembrane region" description="Helical" evidence="8">
    <location>
        <begin position="501"/>
        <end position="521"/>
    </location>
</feature>
<gene>
    <name evidence="9" type="ORF">PACTADRAFT_51935</name>
</gene>
<dbReference type="InterPro" id="IPR045035">
    <property type="entry name" value="YSL-like"/>
</dbReference>
<feature type="transmembrane region" description="Helical" evidence="8">
    <location>
        <begin position="710"/>
        <end position="737"/>
    </location>
</feature>
<protein>
    <recommendedName>
        <fullName evidence="11">OPT superfamily oligopeptide transporter</fullName>
    </recommendedName>
</protein>
<dbReference type="Pfam" id="PF03169">
    <property type="entry name" value="OPT"/>
    <property type="match status" value="1"/>
</dbReference>
<feature type="transmembrane region" description="Helical" evidence="8">
    <location>
        <begin position="342"/>
        <end position="366"/>
    </location>
</feature>
<comment type="subcellular location">
    <subcellularLocation>
        <location evidence="1">Membrane</location>
        <topology evidence="1">Multi-pass membrane protein</topology>
    </subcellularLocation>
</comment>
<feature type="compositionally biased region" description="Low complexity" evidence="7">
    <location>
        <begin position="216"/>
        <end position="228"/>
    </location>
</feature>
<dbReference type="InterPro" id="IPR004813">
    <property type="entry name" value="OPT"/>
</dbReference>
<evidence type="ECO:0000256" key="1">
    <source>
        <dbReference type="ARBA" id="ARBA00004141"/>
    </source>
</evidence>
<name>A0A1E4TNJ9_PACTA</name>
<evidence type="ECO:0000256" key="7">
    <source>
        <dbReference type="SAM" id="MobiDB-lite"/>
    </source>
</evidence>
<evidence type="ECO:0000313" key="9">
    <source>
        <dbReference type="EMBL" id="ODV93333.1"/>
    </source>
</evidence>
<evidence type="ECO:0000256" key="8">
    <source>
        <dbReference type="SAM" id="Phobius"/>
    </source>
</evidence>
<dbReference type="STRING" id="669874.A0A1E4TNJ9"/>
<feature type="transmembrane region" description="Helical" evidence="8">
    <location>
        <begin position="136"/>
        <end position="157"/>
    </location>
</feature>
<dbReference type="GO" id="GO:0000329">
    <property type="term" value="C:fungal-type vacuole membrane"/>
    <property type="evidence" value="ECO:0007669"/>
    <property type="project" value="TreeGrafter"/>
</dbReference>
<evidence type="ECO:0000256" key="6">
    <source>
        <dbReference type="ARBA" id="ARBA00023136"/>
    </source>
</evidence>
<dbReference type="NCBIfam" id="TIGR00728">
    <property type="entry name" value="OPT_sfam"/>
    <property type="match status" value="1"/>
</dbReference>
<feature type="transmembrane region" description="Helical" evidence="8">
    <location>
        <begin position="749"/>
        <end position="772"/>
    </location>
</feature>
<comment type="similarity">
    <text evidence="2">Belongs to the oligopeptide OPT transporter family.</text>
</comment>
<feature type="transmembrane region" description="Helical" evidence="8">
    <location>
        <begin position="527"/>
        <end position="545"/>
    </location>
</feature>
<feature type="transmembrane region" description="Helical" evidence="8">
    <location>
        <begin position="57"/>
        <end position="75"/>
    </location>
</feature>
<evidence type="ECO:0008006" key="11">
    <source>
        <dbReference type="Google" id="ProtNLM"/>
    </source>
</evidence>
<feature type="transmembrane region" description="Helical" evidence="8">
    <location>
        <begin position="386"/>
        <end position="412"/>
    </location>
</feature>
<dbReference type="PANTHER" id="PTHR31645">
    <property type="entry name" value="OLIGOPEPTIDE TRANSPORTER YGL114W-RELATED"/>
    <property type="match status" value="1"/>
</dbReference>
<feature type="region of interest" description="Disordered" evidence="7">
    <location>
        <begin position="192"/>
        <end position="238"/>
    </location>
</feature>
<feature type="region of interest" description="Disordered" evidence="7">
    <location>
        <begin position="444"/>
        <end position="472"/>
    </location>
</feature>
<keyword evidence="10" id="KW-1185">Reference proteome</keyword>
<dbReference type="Proteomes" id="UP000094236">
    <property type="component" value="Unassembled WGS sequence"/>
</dbReference>
<organism evidence="9 10">
    <name type="scientific">Pachysolen tannophilus NRRL Y-2460</name>
    <dbReference type="NCBI Taxonomy" id="669874"/>
    <lineage>
        <taxon>Eukaryota</taxon>
        <taxon>Fungi</taxon>
        <taxon>Dikarya</taxon>
        <taxon>Ascomycota</taxon>
        <taxon>Saccharomycotina</taxon>
        <taxon>Pichiomycetes</taxon>
        <taxon>Pachysolenaceae</taxon>
        <taxon>Pachysolen</taxon>
    </lineage>
</organism>
<feature type="transmembrane region" description="Helical" evidence="8">
    <location>
        <begin position="31"/>
        <end position="51"/>
    </location>
</feature>
<keyword evidence="6 8" id="KW-0472">Membrane</keyword>
<feature type="transmembrane region" description="Helical" evidence="8">
    <location>
        <begin position="672"/>
        <end position="690"/>
    </location>
</feature>
<keyword evidence="5 8" id="KW-1133">Transmembrane helix</keyword>
<dbReference type="OrthoDB" id="627262at2759"/>
<sequence length="780" mass="85495">MSTDRGVNSREEDYTMSKYAKWSAKAILPQITLRSTIAGLIIGTIVLISNFQFGLQTGWVSMMSLPSALLGFAMFKSLQSYLNYKFTDVENVFVQSIAVAVGTGPLAYGFVGIIPALEKFLTVEESGLDKPIQLSLLQLCIWSTGLAFFGVFFAVPLRKQVVIKEKLPFPSGSATATLISVLHNTEIYDDFQDDENEVNPSASKIDNTDRTDDGDGSSSNEIASSINESENEESQNDEARTVILDDEQQFPQGEQININIQNGRGSNLTIIEAQDIDPLKRVETYRKNIRALTITFSLSAFYTILAYFIPILRSLPIFSSYLSQNYLWNFQPSPAYVGQGIIMGPATVSYMLVGAILGWGILAPMAKYFEWAPGEIDDWKDGGQGWILWISLSVMVADSVVSFLVVTIRSLFQLYASYTVNRRYLETVSATTNDAADEHPLIHTRVDRGSNNQPHSSAYHGEHEEDNNTEEISHNKSSFIDEVADKADIDLDPSHLVSMRVTIIGLIISSIGCIIAVRLVFGPVIPVYALVISIILSLFLSVLGVRALGETDLNPVSGIGKLSQLFFALVIPNSVPGAVLINLVAGGIAEAGAQQAGDLMQDLKTGHLIGASPQAQFIAQLIGATYSIFLSSIMYKIYNAVYEIPGKIFRVPTAVIWIDCSRLVTGKGLPKYALGFSIFFMVVFVIISLLKNIYPKSHNIHSKLVYLPSGVAVGIGIYNTPSFTLARFVGGMIAYFWLRHCNHSHDGKIRMIVFSSGLVLGEGLLSCLTMLFTSLGIPHL</sequence>
<dbReference type="GO" id="GO:0035673">
    <property type="term" value="F:oligopeptide transmembrane transporter activity"/>
    <property type="evidence" value="ECO:0007669"/>
    <property type="project" value="InterPro"/>
</dbReference>
<feature type="transmembrane region" description="Helical" evidence="8">
    <location>
        <begin position="289"/>
        <end position="309"/>
    </location>
</feature>
<dbReference type="EMBL" id="KV454018">
    <property type="protein sequence ID" value="ODV93333.1"/>
    <property type="molecule type" value="Genomic_DNA"/>
</dbReference>
<evidence type="ECO:0000256" key="2">
    <source>
        <dbReference type="ARBA" id="ARBA00008807"/>
    </source>
</evidence>
<evidence type="ECO:0000256" key="3">
    <source>
        <dbReference type="ARBA" id="ARBA00022448"/>
    </source>
</evidence>
<reference evidence="10" key="1">
    <citation type="submission" date="2016-05" db="EMBL/GenBank/DDBJ databases">
        <title>Comparative genomics of biotechnologically important yeasts.</title>
        <authorList>
            <consortium name="DOE Joint Genome Institute"/>
            <person name="Riley R."/>
            <person name="Haridas S."/>
            <person name="Wolfe K.H."/>
            <person name="Lopes M.R."/>
            <person name="Hittinger C.T."/>
            <person name="Goker M."/>
            <person name="Salamov A."/>
            <person name="Wisecaver J."/>
            <person name="Long T.M."/>
            <person name="Aerts A.L."/>
            <person name="Barry K."/>
            <person name="Choi C."/>
            <person name="Clum A."/>
            <person name="Coughlan A.Y."/>
            <person name="Deshpande S."/>
            <person name="Douglass A.P."/>
            <person name="Hanson S.J."/>
            <person name="Klenk H.-P."/>
            <person name="Labutti K."/>
            <person name="Lapidus A."/>
            <person name="Lindquist E."/>
            <person name="Lipzen A."/>
            <person name="Meier-Kolthoff J.P."/>
            <person name="Ohm R.A."/>
            <person name="Otillar R.P."/>
            <person name="Pangilinan J."/>
            <person name="Peng Y."/>
            <person name="Rokas A."/>
            <person name="Rosa C.A."/>
            <person name="Scheuner C."/>
            <person name="Sibirny A.A."/>
            <person name="Slot J.C."/>
            <person name="Stielow J.B."/>
            <person name="Sun H."/>
            <person name="Kurtzman C.P."/>
            <person name="Blackwell M."/>
            <person name="Grigoriev I.V."/>
            <person name="Jeffries T.W."/>
        </authorList>
    </citation>
    <scope>NUCLEOTIDE SEQUENCE [LARGE SCALE GENOMIC DNA]</scope>
    <source>
        <strain evidence="10">NRRL Y-2460</strain>
    </source>
</reference>
<evidence type="ECO:0000256" key="4">
    <source>
        <dbReference type="ARBA" id="ARBA00022692"/>
    </source>
</evidence>
<proteinExistence type="inferred from homology"/>
<evidence type="ECO:0000256" key="5">
    <source>
        <dbReference type="ARBA" id="ARBA00022989"/>
    </source>
</evidence>
<keyword evidence="3" id="KW-0813">Transport</keyword>
<evidence type="ECO:0000313" key="10">
    <source>
        <dbReference type="Proteomes" id="UP000094236"/>
    </source>
</evidence>